<keyword evidence="3" id="KW-1185">Reference proteome</keyword>
<dbReference type="Proteomes" id="UP000054495">
    <property type="component" value="Unassembled WGS sequence"/>
</dbReference>
<sequence>MSVPYALYAETAGTTVNGTPGPQGPAGIQGLQGDPGPQGPAGTAGQYAGTVFSTGQLVLGEGVTTYTLIPGLSQTITVPANAKVYVSTNGGFQNSGIGTSYAAADFAIYVDGVASSIQRRVIAANSSSLGQIISQWTLSGVFNLSAGAHTIQ</sequence>
<evidence type="ECO:0000313" key="3">
    <source>
        <dbReference type="Proteomes" id="UP000054495"/>
    </source>
</evidence>
<gene>
    <name evidence="2" type="ORF">ANCCEY_15559</name>
</gene>
<dbReference type="EMBL" id="KE128768">
    <property type="protein sequence ID" value="EPB65378.1"/>
    <property type="molecule type" value="Genomic_DNA"/>
</dbReference>
<feature type="non-terminal residue" evidence="2">
    <location>
        <position position="152"/>
    </location>
</feature>
<protein>
    <recommendedName>
        <fullName evidence="4">Collagen triple helix repeat protein</fullName>
    </recommendedName>
</protein>
<feature type="region of interest" description="Disordered" evidence="1">
    <location>
        <begin position="13"/>
        <end position="43"/>
    </location>
</feature>
<evidence type="ECO:0000256" key="1">
    <source>
        <dbReference type="SAM" id="MobiDB-lite"/>
    </source>
</evidence>
<proteinExistence type="predicted"/>
<reference evidence="2 3" key="1">
    <citation type="submission" date="2013-05" db="EMBL/GenBank/DDBJ databases">
        <title>Draft genome of the parasitic nematode Anyclostoma ceylanicum.</title>
        <authorList>
            <person name="Mitreva M."/>
        </authorList>
    </citation>
    <scope>NUCLEOTIDE SEQUENCE [LARGE SCALE GENOMIC DNA]</scope>
</reference>
<evidence type="ECO:0008006" key="4">
    <source>
        <dbReference type="Google" id="ProtNLM"/>
    </source>
</evidence>
<organism evidence="2 3">
    <name type="scientific">Ancylostoma ceylanicum</name>
    <dbReference type="NCBI Taxonomy" id="53326"/>
    <lineage>
        <taxon>Eukaryota</taxon>
        <taxon>Metazoa</taxon>
        <taxon>Ecdysozoa</taxon>
        <taxon>Nematoda</taxon>
        <taxon>Chromadorea</taxon>
        <taxon>Rhabditida</taxon>
        <taxon>Rhabditina</taxon>
        <taxon>Rhabditomorpha</taxon>
        <taxon>Strongyloidea</taxon>
        <taxon>Ancylostomatidae</taxon>
        <taxon>Ancylostomatinae</taxon>
        <taxon>Ancylostoma</taxon>
    </lineage>
</organism>
<accession>A0A0D6L4M0</accession>
<evidence type="ECO:0000313" key="2">
    <source>
        <dbReference type="EMBL" id="EPB65378.1"/>
    </source>
</evidence>
<name>A0A0D6L4M0_9BILA</name>
<feature type="compositionally biased region" description="Low complexity" evidence="1">
    <location>
        <begin position="28"/>
        <end position="43"/>
    </location>
</feature>
<dbReference type="AlphaFoldDB" id="A0A0D6L4M0"/>